<dbReference type="GeneID" id="14870150"/>
<feature type="signal peptide" evidence="1">
    <location>
        <begin position="1"/>
        <end position="29"/>
    </location>
</feature>
<keyword evidence="1" id="KW-0732">Signal</keyword>
<protein>
    <recommendedName>
        <fullName evidence="2">ComC supersandwich domain-containing protein</fullName>
    </recommendedName>
</protein>
<dbReference type="Proteomes" id="UP000007797">
    <property type="component" value="Unassembled WGS sequence"/>
</dbReference>
<evidence type="ECO:0000313" key="4">
    <source>
        <dbReference type="Proteomes" id="UP000007797"/>
    </source>
</evidence>
<gene>
    <name evidence="3" type="ORF">DFA_06840</name>
</gene>
<dbReference type="PANTHER" id="PTHR24032">
    <property type="entry name" value="EGF-LIKE DOMAIN-CONTAINING PROTEIN-RELATED-RELATED"/>
    <property type="match status" value="1"/>
</dbReference>
<dbReference type="InterPro" id="IPR053331">
    <property type="entry name" value="EGF-like_comC"/>
</dbReference>
<reference evidence="4" key="1">
    <citation type="journal article" date="2011" name="Genome Res.">
        <title>Phylogeny-wide analysis of social amoeba genomes highlights ancient origins for complex intercellular communication.</title>
        <authorList>
            <person name="Heidel A.J."/>
            <person name="Lawal H.M."/>
            <person name="Felder M."/>
            <person name="Schilde C."/>
            <person name="Helps N.R."/>
            <person name="Tunggal B."/>
            <person name="Rivero F."/>
            <person name="John U."/>
            <person name="Schleicher M."/>
            <person name="Eichinger L."/>
            <person name="Platzer M."/>
            <person name="Noegel A.A."/>
            <person name="Schaap P."/>
            <person name="Gloeckner G."/>
        </authorList>
    </citation>
    <scope>NUCLEOTIDE SEQUENCE [LARGE SCALE GENOMIC DNA]</scope>
    <source>
        <strain evidence="4">SH3</strain>
    </source>
</reference>
<dbReference type="AlphaFoldDB" id="F4Q2F3"/>
<dbReference type="OrthoDB" id="410592at2759"/>
<organism evidence="3 4">
    <name type="scientific">Cavenderia fasciculata</name>
    <name type="common">Slime mold</name>
    <name type="synonym">Dictyostelium fasciculatum</name>
    <dbReference type="NCBI Taxonomy" id="261658"/>
    <lineage>
        <taxon>Eukaryota</taxon>
        <taxon>Amoebozoa</taxon>
        <taxon>Evosea</taxon>
        <taxon>Eumycetozoa</taxon>
        <taxon>Dictyostelia</taxon>
        <taxon>Acytosteliales</taxon>
        <taxon>Cavenderiaceae</taxon>
        <taxon>Cavenderia</taxon>
    </lineage>
</organism>
<dbReference type="Gene3D" id="2.10.25.10">
    <property type="entry name" value="Laminin"/>
    <property type="match status" value="1"/>
</dbReference>
<evidence type="ECO:0000313" key="3">
    <source>
        <dbReference type="EMBL" id="EGG18173.1"/>
    </source>
</evidence>
<proteinExistence type="predicted"/>
<evidence type="ECO:0000259" key="2">
    <source>
        <dbReference type="Pfam" id="PF22933"/>
    </source>
</evidence>
<dbReference type="EMBL" id="GL883020">
    <property type="protein sequence ID" value="EGG18173.1"/>
    <property type="molecule type" value="Genomic_DNA"/>
</dbReference>
<keyword evidence="4" id="KW-1185">Reference proteome</keyword>
<dbReference type="InterPro" id="IPR054484">
    <property type="entry name" value="ComC_SSD"/>
</dbReference>
<dbReference type="KEGG" id="dfa:DFA_06840"/>
<dbReference type="Pfam" id="PF22933">
    <property type="entry name" value="ComC_SSD"/>
    <property type="match status" value="1"/>
</dbReference>
<sequence>MFYKNNAIAVAVLFLMFILSIISNHRVAAQETVLSTQTKDFVTMIIYANTDCSLGGLPTQPPLKVVSFSFNTCYSYGTFSVQIQNIQPYFYTTYDQINCGGAIDNIAFDQSTGKCIKSDASATPYWLVFKIGQPQTPYILSSSYLYYQRVPTTVLTCNMAVTTNYDYQRVVAKPSSCMMNDYPTRTMLTNTGTVSRVTLTHNPTGCTGGTSSNYGSFCAALDSSRIANGMVTFSSPLPDPSVNVVTFGRISILEPAYGLTNVALYAHASWQAANGTSWDHKPGYVFMLDNNMYFNAPMNFTGHFILTIDGYNYIQDKNITTLVSSEFYSPDYPKIQSINIIDVTTKRIEFSYDPTGGFPNPLFDIELLDDQGTILMFDTGSNCPPVYCVFDMLPKGINVTIKVEMTDIAGFVDTLSVTVNLVDPISAFNFTLTPQSSPYPSVNISFQYTGTGFGGCTTCLSIIDTRTNTQQFTSSSLSTSSYLFGLLSPSPTIYNFTANGTNDELTLYPPSQLYTFIGLNFGIKNVTIQSIEITSASVLFGVNDINPTFSLIITDLDSTISVQSSNTLDALLRDTFTNVESSLFYFNMTTYPLLSDFTITVSQKINSSDPNSNYLEIRFDSIGGAPNATNYGYTSDYPKILKGNYSELGVFTDANPILPSGPYSITGQANNTQSILTTTTIFSLYNFPLINVTGSTEFETALIEWNSTGGVPGNITYQVSSIPSDTRNSPYVWCSGMNINSCLITGLVSQTNYSFEIQMLSPIFDPVVLNIDLQTKKYPYNVTCVDYNNGNSQVDCNGHGQCIDSTCLCDDSRTGIYCEIVIPGGNGNGTNGGGGGGSTIDPNPGIPEIIITNDNSYYKFVISQIREVDIDDQIIKLIDLTSFNWTLSNQSNQATSISPSIVKIPITFASQTFYIDIGLLKYTIDIDGWEFNSRLNTLQLVTNVSQPIIDYGECSDKENDDGSFNNIINNATEFTSFYLGKDSAVLGKLINRALLDDIPRKISYRVEQIQVTGEEEQLSVITLVPNFNSRATLDPDMQLLIASSDGGGGVFTFTATTINTPN</sequence>
<evidence type="ECO:0000256" key="1">
    <source>
        <dbReference type="SAM" id="SignalP"/>
    </source>
</evidence>
<accession>F4Q2F3</accession>
<dbReference type="RefSeq" id="XP_004366214.1">
    <property type="nucleotide sequence ID" value="XM_004366157.1"/>
</dbReference>
<name>F4Q2F3_CACFS</name>
<feature type="domain" description="ComC supersandwich" evidence="2">
    <location>
        <begin position="838"/>
        <end position="1039"/>
    </location>
</feature>
<dbReference type="PANTHER" id="PTHR24032:SF24">
    <property type="entry name" value="EGF-LIKE DOMAIN-CONTAINING PROTEIN-RELATED"/>
    <property type="match status" value="1"/>
</dbReference>
<feature type="chain" id="PRO_5003320525" description="ComC supersandwich domain-containing protein" evidence="1">
    <location>
        <begin position="30"/>
        <end position="1062"/>
    </location>
</feature>